<keyword evidence="2" id="KW-1185">Reference proteome</keyword>
<name>A0ACC2XBH3_9TREE</name>
<organism evidence="1 2">
    <name type="scientific">Naganishia onofrii</name>
    <dbReference type="NCBI Taxonomy" id="1851511"/>
    <lineage>
        <taxon>Eukaryota</taxon>
        <taxon>Fungi</taxon>
        <taxon>Dikarya</taxon>
        <taxon>Basidiomycota</taxon>
        <taxon>Agaricomycotina</taxon>
        <taxon>Tremellomycetes</taxon>
        <taxon>Filobasidiales</taxon>
        <taxon>Filobasidiaceae</taxon>
        <taxon>Naganishia</taxon>
    </lineage>
</organism>
<reference evidence="1" key="1">
    <citation type="submission" date="2023-04" db="EMBL/GenBank/DDBJ databases">
        <title>Draft Genome sequencing of Naganishia species isolated from polar environments using Oxford Nanopore Technology.</title>
        <authorList>
            <person name="Leo P."/>
            <person name="Venkateswaran K."/>
        </authorList>
    </citation>
    <scope>NUCLEOTIDE SEQUENCE</scope>
    <source>
        <strain evidence="1">DBVPG 5303</strain>
    </source>
</reference>
<evidence type="ECO:0000313" key="2">
    <source>
        <dbReference type="Proteomes" id="UP001234202"/>
    </source>
</evidence>
<proteinExistence type="predicted"/>
<evidence type="ECO:0000313" key="1">
    <source>
        <dbReference type="EMBL" id="KAJ9121374.1"/>
    </source>
</evidence>
<accession>A0ACC2XBH3</accession>
<protein>
    <submittedName>
        <fullName evidence="1">Uncharacterized protein</fullName>
    </submittedName>
</protein>
<sequence length="1044" mass="109506">MSGQGEHITDPSIPSPATTRSNTSSNNARDALSAAIRAVRETPGERERREQREQREQNESGPAGAVARAETAEQQQQPLFVSYVTGSAAGTGRWETRVNLDLERSAAVSPSSGSRPDTTAPANPNTSTSRATVTNVPDNQPEPSTNTITLETSATTAARINAARQEPWRLNWRNQALPRNHTRTTAEIYGVSPAEVEELREIYLQRVSASEATPYVPPSVQQQRQWVEEYQAGLLQEEREARRAEERSMPPAHSARSTGLTATSAATATATATPTAAPTAEKKDTSSSSTAAMQAQGKHGGAPSSGGVDDPARVTLRQLWNLAQSARTVRTAAAPSSSTIDASKNTTANSTSNNNISATAGGPATYQQWTEEQLFKGLVVDYLSHAGYPGTVGVLLGLGGPEVQTGPSTVGRVAKPDEDDVHMLSASTTMQTIDTGNRDNDMSVNGSGTGMKSLNGGTGKGKFDARLFVKQIEWRKEIRQLIISGRISDATALVRRHFPDVLDTSRDAYRARTSGGGGSSGSARSVETSGAGLPRGGGAAEDEDEDMEHDNDAHEVTRDRFGARDLYEIGDHEEDEDEEEEDEDGDDDEDDEEANDAATIGGGYVFGRTPIPTPMPGPFSTSMAIAGPRQRLLPSAGNGFSGGSATTAATPIATNNNNNNGSSSRSLAESRQPRYGAGGFPVPAPGGSTNANAARGGTGSRFGMMTSGGSGGGGTGGGAGGRSLNGLGATASAGSLGGGSGDVQWTAHPRTASTMTTTGIQSGTVTTLRSSSSGVTSTSHTSSSDPHHLMAGGMLRIPAFPYARTYDRPTLLALNLDIQEFVEGLRVLQQQVPSSPSEAVSLAGSMYDETTSHAAGGSTNGSGTATEVISGATKTLRTTMSEHDQPMTSRPATPNANANPSLSGTAARKAARDAAILACLSHAARLDSATQHLRPRESRRYAQQVQDVCGLLAYNDMDASPLAGYLEQERRVGLADMVEGCIMASTGYSAQSVLESLWQQDAYLWHPEQGHLALNDVTFSDTDGVESEEGKRMRELASVSDIAF</sequence>
<comment type="caution">
    <text evidence="1">The sequence shown here is derived from an EMBL/GenBank/DDBJ whole genome shotgun (WGS) entry which is preliminary data.</text>
</comment>
<dbReference type="EMBL" id="JASBWV010000017">
    <property type="protein sequence ID" value="KAJ9121374.1"/>
    <property type="molecule type" value="Genomic_DNA"/>
</dbReference>
<dbReference type="Proteomes" id="UP001234202">
    <property type="component" value="Unassembled WGS sequence"/>
</dbReference>
<gene>
    <name evidence="1" type="ORF">QFC24_004712</name>
</gene>